<reference evidence="2" key="2">
    <citation type="journal article" date="2015" name="Fish Shellfish Immunol.">
        <title>Early steps in the European eel (Anguilla anguilla)-Vibrio vulnificus interaction in the gills: Role of the RtxA13 toxin.</title>
        <authorList>
            <person name="Callol A."/>
            <person name="Pajuelo D."/>
            <person name="Ebbesson L."/>
            <person name="Teles M."/>
            <person name="MacKenzie S."/>
            <person name="Amaro C."/>
        </authorList>
    </citation>
    <scope>NUCLEOTIDE SEQUENCE</scope>
</reference>
<sequence length="48" mass="5682">MDFILNLMFKMKGKPDWSPPPRLSIFTCSSLNFITMLVLNIWEENHPQ</sequence>
<accession>A0A0E9SJ18</accession>
<dbReference type="AlphaFoldDB" id="A0A0E9SJ18"/>
<dbReference type="EMBL" id="GBXM01067887">
    <property type="protein sequence ID" value="JAH40690.1"/>
    <property type="molecule type" value="Transcribed_RNA"/>
</dbReference>
<proteinExistence type="predicted"/>
<name>A0A0E9SJ18_ANGAN</name>
<keyword evidence="1" id="KW-1133">Transmembrane helix</keyword>
<keyword evidence="1" id="KW-0472">Membrane</keyword>
<organism evidence="2">
    <name type="scientific">Anguilla anguilla</name>
    <name type="common">European freshwater eel</name>
    <name type="synonym">Muraena anguilla</name>
    <dbReference type="NCBI Taxonomy" id="7936"/>
    <lineage>
        <taxon>Eukaryota</taxon>
        <taxon>Metazoa</taxon>
        <taxon>Chordata</taxon>
        <taxon>Craniata</taxon>
        <taxon>Vertebrata</taxon>
        <taxon>Euteleostomi</taxon>
        <taxon>Actinopterygii</taxon>
        <taxon>Neopterygii</taxon>
        <taxon>Teleostei</taxon>
        <taxon>Anguilliformes</taxon>
        <taxon>Anguillidae</taxon>
        <taxon>Anguilla</taxon>
    </lineage>
</organism>
<protein>
    <submittedName>
        <fullName evidence="2">Uncharacterized protein</fullName>
    </submittedName>
</protein>
<evidence type="ECO:0000313" key="2">
    <source>
        <dbReference type="EMBL" id="JAH40690.1"/>
    </source>
</evidence>
<feature type="transmembrane region" description="Helical" evidence="1">
    <location>
        <begin position="21"/>
        <end position="42"/>
    </location>
</feature>
<keyword evidence="1" id="KW-0812">Transmembrane</keyword>
<reference evidence="2" key="1">
    <citation type="submission" date="2014-11" db="EMBL/GenBank/DDBJ databases">
        <authorList>
            <person name="Amaro Gonzalez C."/>
        </authorList>
    </citation>
    <scope>NUCLEOTIDE SEQUENCE</scope>
</reference>
<evidence type="ECO:0000256" key="1">
    <source>
        <dbReference type="SAM" id="Phobius"/>
    </source>
</evidence>